<dbReference type="InterPro" id="IPR003593">
    <property type="entry name" value="AAA+_ATPase"/>
</dbReference>
<evidence type="ECO:0000256" key="11">
    <source>
        <dbReference type="SAM" id="Phobius"/>
    </source>
</evidence>
<evidence type="ECO:0000256" key="4">
    <source>
        <dbReference type="ARBA" id="ARBA00022519"/>
    </source>
</evidence>
<comment type="subcellular location">
    <subcellularLocation>
        <location evidence="1">Cell membrane</location>
        <topology evidence="1">Multi-pass membrane protein</topology>
    </subcellularLocation>
</comment>
<feature type="compositionally biased region" description="Acidic residues" evidence="10">
    <location>
        <begin position="355"/>
        <end position="366"/>
    </location>
</feature>
<dbReference type="InterPro" id="IPR011527">
    <property type="entry name" value="ABC1_TM_dom"/>
</dbReference>
<dbReference type="EMBL" id="SMLD01000090">
    <property type="protein sequence ID" value="TDE41876.1"/>
    <property type="molecule type" value="Genomic_DNA"/>
</dbReference>
<name>A0A4R5F2S4_9ACTN</name>
<keyword evidence="15" id="KW-1185">Reference proteome</keyword>
<dbReference type="FunFam" id="3.40.50.300:FF:001001">
    <property type="entry name" value="Multidrug ABC transporter ATP-binding protein"/>
    <property type="match status" value="1"/>
</dbReference>
<keyword evidence="8 11" id="KW-1133">Transmembrane helix</keyword>
<feature type="domain" description="ABC transporter" evidence="12">
    <location>
        <begin position="376"/>
        <end position="607"/>
    </location>
</feature>
<dbReference type="InterPro" id="IPR027417">
    <property type="entry name" value="P-loop_NTPase"/>
</dbReference>
<evidence type="ECO:0000256" key="7">
    <source>
        <dbReference type="ARBA" id="ARBA00022840"/>
    </source>
</evidence>
<feature type="domain" description="ABC transmembrane type-1" evidence="13">
    <location>
        <begin position="32"/>
        <end position="313"/>
    </location>
</feature>
<feature type="transmembrane region" description="Helical" evidence="11">
    <location>
        <begin position="170"/>
        <end position="189"/>
    </location>
</feature>
<dbReference type="GO" id="GO:0016887">
    <property type="term" value="F:ATP hydrolysis activity"/>
    <property type="evidence" value="ECO:0007669"/>
    <property type="project" value="InterPro"/>
</dbReference>
<dbReference type="CDD" id="cd07346">
    <property type="entry name" value="ABC_6TM_exporters"/>
    <property type="match status" value="1"/>
</dbReference>
<dbReference type="InterPro" id="IPR039421">
    <property type="entry name" value="Type_1_exporter"/>
</dbReference>
<keyword evidence="4" id="KW-0997">Cell inner membrane</keyword>
<comment type="caution">
    <text evidence="14">The sequence shown here is derived from an EMBL/GenBank/DDBJ whole genome shotgun (WGS) entry which is preliminary data.</text>
</comment>
<keyword evidence="2" id="KW-0813">Transport</keyword>
<organism evidence="14 15">
    <name type="scientific">Nonomuraea mesophila</name>
    <dbReference type="NCBI Taxonomy" id="2530382"/>
    <lineage>
        <taxon>Bacteria</taxon>
        <taxon>Bacillati</taxon>
        <taxon>Actinomycetota</taxon>
        <taxon>Actinomycetes</taxon>
        <taxon>Streptosporangiales</taxon>
        <taxon>Streptosporangiaceae</taxon>
        <taxon>Nonomuraea</taxon>
    </lineage>
</organism>
<evidence type="ECO:0000256" key="5">
    <source>
        <dbReference type="ARBA" id="ARBA00022692"/>
    </source>
</evidence>
<keyword evidence="9 11" id="KW-0472">Membrane</keyword>
<dbReference type="SMART" id="SM00382">
    <property type="entry name" value="AAA"/>
    <property type="match status" value="1"/>
</dbReference>
<feature type="transmembrane region" description="Helical" evidence="11">
    <location>
        <begin position="263"/>
        <end position="281"/>
    </location>
</feature>
<evidence type="ECO:0000256" key="3">
    <source>
        <dbReference type="ARBA" id="ARBA00022475"/>
    </source>
</evidence>
<feature type="region of interest" description="Disordered" evidence="10">
    <location>
        <begin position="332"/>
        <end position="373"/>
    </location>
</feature>
<reference evidence="14 15" key="1">
    <citation type="submission" date="2019-03" db="EMBL/GenBank/DDBJ databases">
        <title>Draft genome sequences of novel Actinobacteria.</title>
        <authorList>
            <person name="Sahin N."/>
            <person name="Ay H."/>
            <person name="Saygin H."/>
        </authorList>
    </citation>
    <scope>NUCLEOTIDE SEQUENCE [LARGE SCALE GENOMIC DNA]</scope>
    <source>
        <strain evidence="14 15">6K102</strain>
    </source>
</reference>
<dbReference type="Gene3D" id="1.20.1560.10">
    <property type="entry name" value="ABC transporter type 1, transmembrane domain"/>
    <property type="match status" value="1"/>
</dbReference>
<evidence type="ECO:0000256" key="9">
    <source>
        <dbReference type="ARBA" id="ARBA00023136"/>
    </source>
</evidence>
<dbReference type="Pfam" id="PF00664">
    <property type="entry name" value="ABC_membrane"/>
    <property type="match status" value="1"/>
</dbReference>
<evidence type="ECO:0000256" key="10">
    <source>
        <dbReference type="SAM" id="MobiDB-lite"/>
    </source>
</evidence>
<dbReference type="AlphaFoldDB" id="A0A4R5F2S4"/>
<keyword evidence="5 11" id="KW-0812">Transmembrane</keyword>
<keyword evidence="6" id="KW-0547">Nucleotide-binding</keyword>
<evidence type="ECO:0000259" key="12">
    <source>
        <dbReference type="PROSITE" id="PS50893"/>
    </source>
</evidence>
<dbReference type="Proteomes" id="UP000295136">
    <property type="component" value="Unassembled WGS sequence"/>
</dbReference>
<dbReference type="PROSITE" id="PS50893">
    <property type="entry name" value="ABC_TRANSPORTER_2"/>
    <property type="match status" value="1"/>
</dbReference>
<proteinExistence type="predicted"/>
<keyword evidence="7 14" id="KW-0067">ATP-binding</keyword>
<dbReference type="GO" id="GO:0015421">
    <property type="term" value="F:ABC-type oligopeptide transporter activity"/>
    <property type="evidence" value="ECO:0007669"/>
    <property type="project" value="TreeGrafter"/>
</dbReference>
<protein>
    <submittedName>
        <fullName evidence="14">ABC transporter ATP-binding protein</fullName>
    </submittedName>
</protein>
<dbReference type="PANTHER" id="PTHR43394">
    <property type="entry name" value="ATP-DEPENDENT PERMEASE MDL1, MITOCHONDRIAL"/>
    <property type="match status" value="1"/>
</dbReference>
<evidence type="ECO:0000256" key="2">
    <source>
        <dbReference type="ARBA" id="ARBA00022448"/>
    </source>
</evidence>
<feature type="compositionally biased region" description="Basic and acidic residues" evidence="10">
    <location>
        <begin position="343"/>
        <end position="354"/>
    </location>
</feature>
<dbReference type="InterPro" id="IPR003439">
    <property type="entry name" value="ABC_transporter-like_ATP-bd"/>
</dbReference>
<evidence type="ECO:0000259" key="13">
    <source>
        <dbReference type="PROSITE" id="PS50929"/>
    </source>
</evidence>
<feature type="transmembrane region" description="Helical" evidence="11">
    <location>
        <begin position="145"/>
        <end position="164"/>
    </location>
</feature>
<gene>
    <name evidence="14" type="ORF">E1295_28865</name>
</gene>
<feature type="transmembrane region" description="Helical" evidence="11">
    <location>
        <begin position="27"/>
        <end position="52"/>
    </location>
</feature>
<evidence type="ECO:0000313" key="15">
    <source>
        <dbReference type="Proteomes" id="UP000295136"/>
    </source>
</evidence>
<keyword evidence="3" id="KW-1003">Cell membrane</keyword>
<sequence length="618" mass="63830">MTGSDRLPIAGARRTWAWLRLELRARWLGSTLAVLVGVVGAAASVVPAYALGVLVDRVRENAPVSAIVAIAVVIVAAAVVGGVATGTATYLVGRVCGYMLADLRERTVARALSLPATTLERIGKGDLLSRVSSDTAAIGKAATSVIPTMISAFLLGVLSIAAMAGMDWRLGLAGAVAVPLYVAALRWYLPRAAPKYAAERHAVAGNSRLLVENMQGIRTVHAYRLEQRRLRDIGDASHQVHDISVSVFTLFTRFVGRINRAEFFGLAAILVVGFLLVRSGAATVGQSAAAAVLFHRLFNPIGMLLFTFDELQAAAASLARLVGVVDLAPDGANPDGANPDGANPDRADPDRADPDGADPDGADPDGGDGKPAGAALEVRDVRFHYDGGPEVLHGVSLNLPAGASVALVGSTGAGKSTLAAIAAGILRPGTGTVSVGGVALPPDRLRAHVAIITQEVHVFAGPLIEDLRLARPEAPAGEIAAALSAVGALDWATALPGGLDTVVGEGGHELTTAQAQQLALARLILVDPPIAILDEATAEAGSLGARMLEESAAAATRGRTTLIVAHRLTQAAAADRVVVLEHGRIVEQGGHRELVAAGGRYAQLWRAWEARTPTSSSR</sequence>
<dbReference type="GO" id="GO:0005524">
    <property type="term" value="F:ATP binding"/>
    <property type="evidence" value="ECO:0007669"/>
    <property type="project" value="UniProtKB-KW"/>
</dbReference>
<evidence type="ECO:0000256" key="1">
    <source>
        <dbReference type="ARBA" id="ARBA00004651"/>
    </source>
</evidence>
<dbReference type="SUPFAM" id="SSF90123">
    <property type="entry name" value="ABC transporter transmembrane region"/>
    <property type="match status" value="1"/>
</dbReference>
<dbReference type="GO" id="GO:0005886">
    <property type="term" value="C:plasma membrane"/>
    <property type="evidence" value="ECO:0007669"/>
    <property type="project" value="UniProtKB-SubCell"/>
</dbReference>
<dbReference type="InterPro" id="IPR036640">
    <property type="entry name" value="ABC1_TM_sf"/>
</dbReference>
<evidence type="ECO:0000256" key="6">
    <source>
        <dbReference type="ARBA" id="ARBA00022741"/>
    </source>
</evidence>
<feature type="transmembrane region" description="Helical" evidence="11">
    <location>
        <begin position="64"/>
        <end position="92"/>
    </location>
</feature>
<evidence type="ECO:0000313" key="14">
    <source>
        <dbReference type="EMBL" id="TDE41876.1"/>
    </source>
</evidence>
<dbReference type="Gene3D" id="3.40.50.300">
    <property type="entry name" value="P-loop containing nucleotide triphosphate hydrolases"/>
    <property type="match status" value="1"/>
</dbReference>
<dbReference type="SUPFAM" id="SSF52540">
    <property type="entry name" value="P-loop containing nucleoside triphosphate hydrolases"/>
    <property type="match status" value="1"/>
</dbReference>
<dbReference type="Pfam" id="PF00005">
    <property type="entry name" value="ABC_tran"/>
    <property type="match status" value="1"/>
</dbReference>
<evidence type="ECO:0000256" key="8">
    <source>
        <dbReference type="ARBA" id="ARBA00022989"/>
    </source>
</evidence>
<dbReference type="PANTHER" id="PTHR43394:SF1">
    <property type="entry name" value="ATP-BINDING CASSETTE SUB-FAMILY B MEMBER 10, MITOCHONDRIAL"/>
    <property type="match status" value="1"/>
</dbReference>
<accession>A0A4R5F2S4</accession>
<dbReference type="PROSITE" id="PS50929">
    <property type="entry name" value="ABC_TM1F"/>
    <property type="match status" value="1"/>
</dbReference>
<dbReference type="RefSeq" id="WP_132634625.1">
    <property type="nucleotide sequence ID" value="NZ_SMLD01000090.1"/>
</dbReference>